<feature type="repeat" description="TPR" evidence="3">
    <location>
        <begin position="193"/>
        <end position="226"/>
    </location>
</feature>
<dbReference type="AlphaFoldDB" id="B4VZJ7"/>
<keyword evidence="1" id="KW-0677">Repeat</keyword>
<reference evidence="6 7" key="1">
    <citation type="submission" date="2008-07" db="EMBL/GenBank/DDBJ databases">
        <authorList>
            <person name="Tandeau de Marsac N."/>
            <person name="Ferriera S."/>
            <person name="Johnson J."/>
            <person name="Kravitz S."/>
            <person name="Beeson K."/>
            <person name="Sutton G."/>
            <person name="Rogers Y.-H."/>
            <person name="Friedman R."/>
            <person name="Frazier M."/>
            <person name="Venter J.C."/>
        </authorList>
    </citation>
    <scope>NUCLEOTIDE SEQUENCE [LARGE SCALE GENOMIC DNA]</scope>
    <source>
        <strain evidence="6 7">PCC 7420</strain>
    </source>
</reference>
<evidence type="ECO:0000313" key="7">
    <source>
        <dbReference type="Proteomes" id="UP000003835"/>
    </source>
</evidence>
<feature type="domain" description="J" evidence="5">
    <location>
        <begin position="12"/>
        <end position="77"/>
    </location>
</feature>
<dbReference type="SMART" id="SM00271">
    <property type="entry name" value="DnaJ"/>
    <property type="match status" value="1"/>
</dbReference>
<keyword evidence="2 3" id="KW-0802">TPR repeat</keyword>
<feature type="transmembrane region" description="Helical" evidence="4">
    <location>
        <begin position="419"/>
        <end position="438"/>
    </location>
</feature>
<dbReference type="RefSeq" id="WP_006104119.1">
    <property type="nucleotide sequence ID" value="NZ_DS989862.1"/>
</dbReference>
<accession>B4VZJ7</accession>
<dbReference type="eggNOG" id="COG0484">
    <property type="taxonomic scope" value="Bacteria"/>
</dbReference>
<dbReference type="InterPro" id="IPR036869">
    <property type="entry name" value="J_dom_sf"/>
</dbReference>
<feature type="transmembrane region" description="Helical" evidence="4">
    <location>
        <begin position="387"/>
        <end position="407"/>
    </location>
</feature>
<dbReference type="EMBL" id="DS989862">
    <property type="protein sequence ID" value="EDX72664.1"/>
    <property type="molecule type" value="Genomic_DNA"/>
</dbReference>
<feature type="repeat" description="TPR" evidence="3">
    <location>
        <begin position="159"/>
        <end position="192"/>
    </location>
</feature>
<evidence type="ECO:0000256" key="4">
    <source>
        <dbReference type="SAM" id="Phobius"/>
    </source>
</evidence>
<dbReference type="Pfam" id="PF13181">
    <property type="entry name" value="TPR_8"/>
    <property type="match status" value="1"/>
</dbReference>
<dbReference type="CDD" id="cd06257">
    <property type="entry name" value="DnaJ"/>
    <property type="match status" value="1"/>
</dbReference>
<feature type="transmembrane region" description="Helical" evidence="4">
    <location>
        <begin position="362"/>
        <end position="381"/>
    </location>
</feature>
<evidence type="ECO:0000256" key="1">
    <source>
        <dbReference type="ARBA" id="ARBA00022737"/>
    </source>
</evidence>
<dbReference type="PROSITE" id="PS50076">
    <property type="entry name" value="DNAJ_2"/>
    <property type="match status" value="1"/>
</dbReference>
<dbReference type="Gene3D" id="1.25.40.10">
    <property type="entry name" value="Tetratricopeptide repeat domain"/>
    <property type="match status" value="2"/>
</dbReference>
<keyword evidence="4" id="KW-0812">Transmembrane</keyword>
<dbReference type="Pfam" id="PF13414">
    <property type="entry name" value="TPR_11"/>
    <property type="match status" value="1"/>
</dbReference>
<dbReference type="InterPro" id="IPR001623">
    <property type="entry name" value="DnaJ_domain"/>
</dbReference>
<evidence type="ECO:0000256" key="3">
    <source>
        <dbReference type="PROSITE-ProRule" id="PRU00339"/>
    </source>
</evidence>
<keyword evidence="7" id="KW-1185">Reference proteome</keyword>
<dbReference type="InterPro" id="IPR019734">
    <property type="entry name" value="TPR_rpt"/>
</dbReference>
<dbReference type="SUPFAM" id="SSF48452">
    <property type="entry name" value="TPR-like"/>
    <property type="match status" value="1"/>
</dbReference>
<dbReference type="eggNOG" id="COG0457">
    <property type="taxonomic scope" value="Bacteria"/>
</dbReference>
<protein>
    <submittedName>
        <fullName evidence="6">DnaJ domain protein</fullName>
    </submittedName>
</protein>
<dbReference type="PRINTS" id="PR00625">
    <property type="entry name" value="JDOMAIN"/>
</dbReference>
<organism evidence="6 7">
    <name type="scientific">Coleofasciculus chthonoplastes PCC 7420</name>
    <dbReference type="NCBI Taxonomy" id="118168"/>
    <lineage>
        <taxon>Bacteria</taxon>
        <taxon>Bacillati</taxon>
        <taxon>Cyanobacteriota</taxon>
        <taxon>Cyanophyceae</taxon>
        <taxon>Coleofasciculales</taxon>
        <taxon>Coleofasciculaceae</taxon>
        <taxon>Coleofasciculus</taxon>
    </lineage>
</organism>
<dbReference type="InterPro" id="IPR018253">
    <property type="entry name" value="DnaJ_domain_CS"/>
</dbReference>
<evidence type="ECO:0000256" key="2">
    <source>
        <dbReference type="ARBA" id="ARBA00022803"/>
    </source>
</evidence>
<gene>
    <name evidence="6" type="ORF">MC7420_4937</name>
</gene>
<keyword evidence="4" id="KW-0472">Membrane</keyword>
<sequence>MLPPSQMQDYRNYYQILEISPGATQQEIKQAYRRLVRQYHPDLHPDNPDATERFRVICEAYQVLSDEVKRRQYNQEVQPQSNPPKTESMTAQDFYGRAVSKALAKNYQGAVKDCNQAISLNPNFVDAYVERGAAHYKLGNARRTLQDCNQALRINSQFAPAYYYQGRSRYRLGYSQAAIDAYTQAIAYDSTHAKAYYQRGLAHKDLKEFESAIADFHQAAQLLREQGDKTGYRLVQETLRTLQQTPGKGGVSRKRNPIRYLKGLLGDTLFTIKSFLLNPMGGLLPSFARLDAQRAMVVGFMLAVIFDACFVWGIYAGWRDVVFVSLVPLIGVGMMPFIILAAMSAIARLIRRHPGSLAGDSFLAGATLMPLTILAIANGISSNLPSQLMVMITVFTSCYTILTLYSGCTQIANFSEKTAALLVPVMVLVSGWISYWAFMAMLGMASF</sequence>
<dbReference type="PROSITE" id="PS00636">
    <property type="entry name" value="DNAJ_1"/>
    <property type="match status" value="1"/>
</dbReference>
<dbReference type="SMART" id="SM00028">
    <property type="entry name" value="TPR"/>
    <property type="match status" value="4"/>
</dbReference>
<feature type="transmembrane region" description="Helical" evidence="4">
    <location>
        <begin position="295"/>
        <end position="315"/>
    </location>
</feature>
<dbReference type="PANTHER" id="PTHR45188:SF2">
    <property type="entry name" value="DNAJ HOMOLOG SUBFAMILY C MEMBER 7"/>
    <property type="match status" value="1"/>
</dbReference>
<dbReference type="Proteomes" id="UP000003835">
    <property type="component" value="Unassembled WGS sequence"/>
</dbReference>
<feature type="transmembrane region" description="Helical" evidence="4">
    <location>
        <begin position="321"/>
        <end position="350"/>
    </location>
</feature>
<dbReference type="InterPro" id="IPR011990">
    <property type="entry name" value="TPR-like_helical_dom_sf"/>
</dbReference>
<dbReference type="STRING" id="118168.MC7420_4937"/>
<dbReference type="HOGENOM" id="CLU_628385_0_0_3"/>
<proteinExistence type="predicted"/>
<evidence type="ECO:0000259" key="5">
    <source>
        <dbReference type="PROSITE" id="PS50076"/>
    </source>
</evidence>
<keyword evidence="4" id="KW-1133">Transmembrane helix</keyword>
<evidence type="ECO:0000313" key="6">
    <source>
        <dbReference type="EMBL" id="EDX72664.1"/>
    </source>
</evidence>
<dbReference type="Pfam" id="PF00226">
    <property type="entry name" value="DnaJ"/>
    <property type="match status" value="1"/>
</dbReference>
<name>B4VZJ7_9CYAN</name>
<dbReference type="PANTHER" id="PTHR45188">
    <property type="entry name" value="DNAJ PROTEIN P58IPK HOMOLOG"/>
    <property type="match status" value="1"/>
</dbReference>
<dbReference type="PROSITE" id="PS50005">
    <property type="entry name" value="TPR"/>
    <property type="match status" value="2"/>
</dbReference>
<dbReference type="SUPFAM" id="SSF46565">
    <property type="entry name" value="Chaperone J-domain"/>
    <property type="match status" value="1"/>
</dbReference>
<dbReference type="Gene3D" id="1.10.287.110">
    <property type="entry name" value="DnaJ domain"/>
    <property type="match status" value="1"/>
</dbReference>